<evidence type="ECO:0000313" key="3">
    <source>
        <dbReference type="EMBL" id="KAL0415268.1"/>
    </source>
</evidence>
<sequence>MAEVTSSLKDLVVPSAQSLQSSISGPLIEVDDLELKLALVSMLKIFPFSLRDDARAWLLSLPAGSITTWEQLSEAFLAKYFPPTRKAQLSKQILCFAQKEDESLYDAWERFNKLLRFCPNHGFEKWLILHTFYDGLTYYTMMMVNAASGGAFMNKTVSAGYSLIEVMAENQYQWSNERVEPKMSPSRSNVDSLALLADTVDALVQKVDQLDMNASSPQDSVLASERGRRSQPSGRSADYDKLHAELQNQRALLGSMQTMIRTIYDWHLQQGHFLPRPL</sequence>
<dbReference type="Pfam" id="PF03732">
    <property type="entry name" value="Retrotrans_gag"/>
    <property type="match status" value="1"/>
</dbReference>
<gene>
    <name evidence="3" type="ORF">Slati_3358700</name>
</gene>
<feature type="domain" description="Retrotransposon gag" evidence="2">
    <location>
        <begin position="44"/>
        <end position="137"/>
    </location>
</feature>
<dbReference type="InterPro" id="IPR005162">
    <property type="entry name" value="Retrotrans_gag_dom"/>
</dbReference>
<evidence type="ECO:0000259" key="2">
    <source>
        <dbReference type="Pfam" id="PF03732"/>
    </source>
</evidence>
<dbReference type="PANTHER" id="PTHR33223:SF11">
    <property type="entry name" value="ELEMENT PROTEIN, PUTATIVE-RELATED"/>
    <property type="match status" value="1"/>
</dbReference>
<evidence type="ECO:0000256" key="1">
    <source>
        <dbReference type="SAM" id="MobiDB-lite"/>
    </source>
</evidence>
<dbReference type="EMBL" id="JACGWN010000012">
    <property type="protein sequence ID" value="KAL0415268.1"/>
    <property type="molecule type" value="Genomic_DNA"/>
</dbReference>
<organism evidence="3">
    <name type="scientific">Sesamum latifolium</name>
    <dbReference type="NCBI Taxonomy" id="2727402"/>
    <lineage>
        <taxon>Eukaryota</taxon>
        <taxon>Viridiplantae</taxon>
        <taxon>Streptophyta</taxon>
        <taxon>Embryophyta</taxon>
        <taxon>Tracheophyta</taxon>
        <taxon>Spermatophyta</taxon>
        <taxon>Magnoliopsida</taxon>
        <taxon>eudicotyledons</taxon>
        <taxon>Gunneridae</taxon>
        <taxon>Pentapetalae</taxon>
        <taxon>asterids</taxon>
        <taxon>lamiids</taxon>
        <taxon>Lamiales</taxon>
        <taxon>Pedaliaceae</taxon>
        <taxon>Sesamum</taxon>
    </lineage>
</organism>
<accession>A0AAW2UET0</accession>
<comment type="caution">
    <text evidence="3">The sequence shown here is derived from an EMBL/GenBank/DDBJ whole genome shotgun (WGS) entry which is preliminary data.</text>
</comment>
<reference evidence="3" key="1">
    <citation type="submission" date="2020-06" db="EMBL/GenBank/DDBJ databases">
        <authorList>
            <person name="Li T."/>
            <person name="Hu X."/>
            <person name="Zhang T."/>
            <person name="Song X."/>
            <person name="Zhang H."/>
            <person name="Dai N."/>
            <person name="Sheng W."/>
            <person name="Hou X."/>
            <person name="Wei L."/>
        </authorList>
    </citation>
    <scope>NUCLEOTIDE SEQUENCE</scope>
    <source>
        <strain evidence="3">KEN1</strain>
        <tissue evidence="3">Leaf</tissue>
    </source>
</reference>
<dbReference type="PANTHER" id="PTHR33223">
    <property type="entry name" value="CCHC-TYPE DOMAIN-CONTAINING PROTEIN"/>
    <property type="match status" value="1"/>
</dbReference>
<name>A0AAW2UET0_9LAMI</name>
<reference evidence="3" key="2">
    <citation type="journal article" date="2024" name="Plant">
        <title>Genomic evolution and insights into agronomic trait innovations of Sesamum species.</title>
        <authorList>
            <person name="Miao H."/>
            <person name="Wang L."/>
            <person name="Qu L."/>
            <person name="Liu H."/>
            <person name="Sun Y."/>
            <person name="Le M."/>
            <person name="Wang Q."/>
            <person name="Wei S."/>
            <person name="Zheng Y."/>
            <person name="Lin W."/>
            <person name="Duan Y."/>
            <person name="Cao H."/>
            <person name="Xiong S."/>
            <person name="Wang X."/>
            <person name="Wei L."/>
            <person name="Li C."/>
            <person name="Ma Q."/>
            <person name="Ju M."/>
            <person name="Zhao R."/>
            <person name="Li G."/>
            <person name="Mu C."/>
            <person name="Tian Q."/>
            <person name="Mei H."/>
            <person name="Zhang T."/>
            <person name="Gao T."/>
            <person name="Zhang H."/>
        </authorList>
    </citation>
    <scope>NUCLEOTIDE SEQUENCE</scope>
    <source>
        <strain evidence="3">KEN1</strain>
    </source>
</reference>
<dbReference type="AlphaFoldDB" id="A0AAW2UET0"/>
<protein>
    <recommendedName>
        <fullName evidence="2">Retrotransposon gag domain-containing protein</fullName>
    </recommendedName>
</protein>
<feature type="region of interest" description="Disordered" evidence="1">
    <location>
        <begin position="214"/>
        <end position="238"/>
    </location>
</feature>
<proteinExistence type="predicted"/>